<dbReference type="GO" id="GO:0005840">
    <property type="term" value="C:ribosome"/>
    <property type="evidence" value="ECO:0007669"/>
    <property type="project" value="UniProtKB-KW"/>
</dbReference>
<dbReference type="AlphaFoldDB" id="A0A1R2AW73"/>
<evidence type="ECO:0000256" key="6">
    <source>
        <dbReference type="SAM" id="MobiDB-lite"/>
    </source>
</evidence>
<gene>
    <name evidence="7" type="ORF">SteCoe_33659</name>
</gene>
<proteinExistence type="inferred from homology"/>
<feature type="compositionally biased region" description="Basic residues" evidence="6">
    <location>
        <begin position="102"/>
        <end position="121"/>
    </location>
</feature>
<dbReference type="EMBL" id="MPUH01001281">
    <property type="protein sequence ID" value="OMJ68789.1"/>
    <property type="molecule type" value="Genomic_DNA"/>
</dbReference>
<keyword evidence="3 4" id="KW-0687">Ribonucleoprotein</keyword>
<dbReference type="Gene3D" id="3.30.70.3370">
    <property type="match status" value="1"/>
</dbReference>
<comment type="caution">
    <text evidence="7">The sequence shown here is derived from an EMBL/GenBank/DDBJ whole genome shotgun (WGS) entry which is preliminary data.</text>
</comment>
<evidence type="ECO:0000256" key="1">
    <source>
        <dbReference type="ARBA" id="ARBA00009680"/>
    </source>
</evidence>
<dbReference type="GO" id="GO:1990904">
    <property type="term" value="C:ribonucleoprotein complex"/>
    <property type="evidence" value="ECO:0007669"/>
    <property type="project" value="UniProtKB-KW"/>
</dbReference>
<evidence type="ECO:0000313" key="8">
    <source>
        <dbReference type="Proteomes" id="UP000187209"/>
    </source>
</evidence>
<reference evidence="7 8" key="1">
    <citation type="submission" date="2016-11" db="EMBL/GenBank/DDBJ databases">
        <title>The macronuclear genome of Stentor coeruleus: a giant cell with tiny introns.</title>
        <authorList>
            <person name="Slabodnick M."/>
            <person name="Ruby J.G."/>
            <person name="Reiff S.B."/>
            <person name="Swart E.C."/>
            <person name="Gosai S."/>
            <person name="Prabakaran S."/>
            <person name="Witkowska E."/>
            <person name="Larue G.E."/>
            <person name="Fisher S."/>
            <person name="Freeman R.M."/>
            <person name="Gunawardena J."/>
            <person name="Chu W."/>
            <person name="Stover N.A."/>
            <person name="Gregory B.D."/>
            <person name="Nowacki M."/>
            <person name="Derisi J."/>
            <person name="Roy S.W."/>
            <person name="Marshall W.F."/>
            <person name="Sood P."/>
        </authorList>
    </citation>
    <scope>NUCLEOTIDE SEQUENCE [LARGE SCALE GENOMIC DNA]</scope>
    <source>
        <strain evidence="7">WM001</strain>
    </source>
</reference>
<dbReference type="Proteomes" id="UP000187209">
    <property type="component" value="Unassembled WGS sequence"/>
</dbReference>
<evidence type="ECO:0000256" key="3">
    <source>
        <dbReference type="ARBA" id="ARBA00023274"/>
    </source>
</evidence>
<dbReference type="GO" id="GO:0003735">
    <property type="term" value="F:structural constituent of ribosome"/>
    <property type="evidence" value="ECO:0007669"/>
    <property type="project" value="InterPro"/>
</dbReference>
<dbReference type="Pfam" id="PF01282">
    <property type="entry name" value="Ribosomal_S24e"/>
    <property type="match status" value="1"/>
</dbReference>
<dbReference type="PANTHER" id="PTHR10496">
    <property type="entry name" value="40S RIBOSOMAL PROTEIN S24"/>
    <property type="match status" value="1"/>
</dbReference>
<dbReference type="InterPro" id="IPR053709">
    <property type="entry name" value="eRP_eS24_sf"/>
</dbReference>
<dbReference type="InterPro" id="IPR018098">
    <property type="entry name" value="Ribosomal_eS24_CS"/>
</dbReference>
<dbReference type="InterPro" id="IPR001976">
    <property type="entry name" value="Ribosomal_eS24"/>
</dbReference>
<dbReference type="HAMAP" id="MF_00545">
    <property type="entry name" value="Ribosomal_eS24"/>
    <property type="match status" value="1"/>
</dbReference>
<dbReference type="OrthoDB" id="306887at2759"/>
<protein>
    <recommendedName>
        <fullName evidence="5">40S ribosomal protein S24</fullName>
    </recommendedName>
</protein>
<sequence length="133" mass="15159">MDGGYTLRTRKVMTNKLLHRLQMVIDVIHPNLGGVSSEKLRERLAKTYKAKPENVVVYGLRTIFGGSRSTGFALIYDSKDFVKKYEPKFRLRRMGLEAARTGSRKQKKELKNKRKKVRGTSKKTVGLGKKNSS</sequence>
<name>A0A1R2AW73_9CILI</name>
<feature type="region of interest" description="Disordered" evidence="6">
    <location>
        <begin position="96"/>
        <end position="133"/>
    </location>
</feature>
<accession>A0A1R2AW73</accession>
<dbReference type="PROSITE" id="PS00529">
    <property type="entry name" value="RIBOSOMAL_S24E"/>
    <property type="match status" value="1"/>
</dbReference>
<keyword evidence="8" id="KW-1185">Reference proteome</keyword>
<dbReference type="GO" id="GO:0006412">
    <property type="term" value="P:translation"/>
    <property type="evidence" value="ECO:0007669"/>
    <property type="project" value="InterPro"/>
</dbReference>
<keyword evidence="2 4" id="KW-0689">Ribosomal protein</keyword>
<organism evidence="7 8">
    <name type="scientific">Stentor coeruleus</name>
    <dbReference type="NCBI Taxonomy" id="5963"/>
    <lineage>
        <taxon>Eukaryota</taxon>
        <taxon>Sar</taxon>
        <taxon>Alveolata</taxon>
        <taxon>Ciliophora</taxon>
        <taxon>Postciliodesmatophora</taxon>
        <taxon>Heterotrichea</taxon>
        <taxon>Heterotrichida</taxon>
        <taxon>Stentoridae</taxon>
        <taxon>Stentor</taxon>
    </lineage>
</organism>
<evidence type="ECO:0000256" key="4">
    <source>
        <dbReference type="RuleBase" id="RU004381"/>
    </source>
</evidence>
<dbReference type="InterPro" id="IPR012678">
    <property type="entry name" value="Ribosomal_uL23/eL15/eS24_sf"/>
</dbReference>
<dbReference type="SUPFAM" id="SSF54189">
    <property type="entry name" value="Ribosomal proteins S24e, L23 and L15e"/>
    <property type="match status" value="1"/>
</dbReference>
<evidence type="ECO:0000313" key="7">
    <source>
        <dbReference type="EMBL" id="OMJ68789.1"/>
    </source>
</evidence>
<comment type="similarity">
    <text evidence="1 4">Belongs to the eukaryotic ribosomal protein eS24 family.</text>
</comment>
<evidence type="ECO:0000256" key="2">
    <source>
        <dbReference type="ARBA" id="ARBA00022980"/>
    </source>
</evidence>
<evidence type="ECO:0000256" key="5">
    <source>
        <dbReference type="RuleBase" id="RU004383"/>
    </source>
</evidence>